<evidence type="ECO:0000313" key="2">
    <source>
        <dbReference type="EMBL" id="KAJ4957503.1"/>
    </source>
</evidence>
<evidence type="ECO:0000256" key="1">
    <source>
        <dbReference type="SAM" id="Phobius"/>
    </source>
</evidence>
<keyword evidence="1" id="KW-1133">Transmembrane helix</keyword>
<feature type="transmembrane region" description="Helical" evidence="1">
    <location>
        <begin position="6"/>
        <end position="28"/>
    </location>
</feature>
<protein>
    <submittedName>
        <fullName evidence="2">Uncharacterized protein</fullName>
    </submittedName>
</protein>
<evidence type="ECO:0000313" key="3">
    <source>
        <dbReference type="Proteomes" id="UP001141806"/>
    </source>
</evidence>
<dbReference type="AlphaFoldDB" id="A0A9Q0H3B6"/>
<dbReference type="EMBL" id="JAMYWD010000010">
    <property type="protein sequence ID" value="KAJ4957503.1"/>
    <property type="molecule type" value="Genomic_DNA"/>
</dbReference>
<comment type="caution">
    <text evidence="2">The sequence shown here is derived from an EMBL/GenBank/DDBJ whole genome shotgun (WGS) entry which is preliminary data.</text>
</comment>
<keyword evidence="1" id="KW-0812">Transmembrane</keyword>
<name>A0A9Q0H3B6_9MAGN</name>
<accession>A0A9Q0H3B6</accession>
<organism evidence="2 3">
    <name type="scientific">Protea cynaroides</name>
    <dbReference type="NCBI Taxonomy" id="273540"/>
    <lineage>
        <taxon>Eukaryota</taxon>
        <taxon>Viridiplantae</taxon>
        <taxon>Streptophyta</taxon>
        <taxon>Embryophyta</taxon>
        <taxon>Tracheophyta</taxon>
        <taxon>Spermatophyta</taxon>
        <taxon>Magnoliopsida</taxon>
        <taxon>Proteales</taxon>
        <taxon>Proteaceae</taxon>
        <taxon>Protea</taxon>
    </lineage>
</organism>
<reference evidence="2" key="1">
    <citation type="journal article" date="2023" name="Plant J.">
        <title>The genome of the king protea, Protea cynaroides.</title>
        <authorList>
            <person name="Chang J."/>
            <person name="Duong T.A."/>
            <person name="Schoeman C."/>
            <person name="Ma X."/>
            <person name="Roodt D."/>
            <person name="Barker N."/>
            <person name="Li Z."/>
            <person name="Van de Peer Y."/>
            <person name="Mizrachi E."/>
        </authorList>
    </citation>
    <scope>NUCLEOTIDE SEQUENCE</scope>
    <source>
        <tissue evidence="2">Young leaves</tissue>
    </source>
</reference>
<gene>
    <name evidence="2" type="ORF">NE237_024614</name>
</gene>
<keyword evidence="1" id="KW-0472">Membrane</keyword>
<keyword evidence="3" id="KW-1185">Reference proteome</keyword>
<proteinExistence type="predicted"/>
<dbReference type="Proteomes" id="UP001141806">
    <property type="component" value="Unassembled WGS sequence"/>
</dbReference>
<sequence>MIFICHMEWLILITSQFGVGFCSAFLVAERVCGVRMKLKHPLNSRMKWF</sequence>